<dbReference type="GeneID" id="41330349"/>
<dbReference type="GO" id="GO:0052689">
    <property type="term" value="F:carboxylic ester hydrolase activity"/>
    <property type="evidence" value="ECO:0007669"/>
    <property type="project" value="InterPro"/>
</dbReference>
<reference evidence="2 3" key="2">
    <citation type="journal article" date="2024" name="Int. J. Syst. Evol. Microbiol.">
        <title>Promethearchaeum syntrophicum gen. nov., sp. nov., an anaerobic, obligately syntrophic archaeon, the first isolate of the lineage 'Asgard' archaea, and proposal of the new archaeal phylum Promethearchaeota phyl. nov. and kingdom Promethearchaeati regn. nov.</title>
        <authorList>
            <person name="Imachi H."/>
            <person name="Nobu M.K."/>
            <person name="Kato S."/>
            <person name="Takaki Y."/>
            <person name="Miyazaki M."/>
            <person name="Miyata M."/>
            <person name="Ogawara M."/>
            <person name="Saito Y."/>
            <person name="Sakai S."/>
            <person name="Tahara Y.O."/>
            <person name="Takano Y."/>
            <person name="Tasumi E."/>
            <person name="Uematsu K."/>
            <person name="Yoshimura T."/>
            <person name="Itoh T."/>
            <person name="Ohkuma M."/>
            <person name="Takai K."/>
        </authorList>
    </citation>
    <scope>NUCLEOTIDE SEQUENCE [LARGE SCALE GENOMIC DNA]</scope>
    <source>
        <strain evidence="2 3">MK-D1</strain>
    </source>
</reference>
<dbReference type="SUPFAM" id="SSF53474">
    <property type="entry name" value="alpha/beta-Hydrolases"/>
    <property type="match status" value="1"/>
</dbReference>
<dbReference type="Pfam" id="PF12146">
    <property type="entry name" value="Hydrolase_4"/>
    <property type="match status" value="1"/>
</dbReference>
<accession>A0A5B9DBW9</accession>
<dbReference type="InterPro" id="IPR022742">
    <property type="entry name" value="Hydrolase_4"/>
</dbReference>
<name>A0A5B9DBW9_9ARCH</name>
<dbReference type="RefSeq" id="WP_147663406.1">
    <property type="nucleotide sequence ID" value="NZ_CP042905.2"/>
</dbReference>
<dbReference type="PANTHER" id="PTHR11614">
    <property type="entry name" value="PHOSPHOLIPASE-RELATED"/>
    <property type="match status" value="1"/>
</dbReference>
<dbReference type="InterPro" id="IPR029058">
    <property type="entry name" value="AB_hydrolase_fold"/>
</dbReference>
<dbReference type="KEGG" id="psyt:DSAG12_02361"/>
<dbReference type="InterPro" id="IPR051044">
    <property type="entry name" value="MAG_DAG_Lipase"/>
</dbReference>
<keyword evidence="3" id="KW-1185">Reference proteome</keyword>
<dbReference type="EMBL" id="CP042905">
    <property type="protein sequence ID" value="QEE16531.1"/>
    <property type="molecule type" value="Genomic_DNA"/>
</dbReference>
<proteinExistence type="predicted"/>
<keyword evidence="2" id="KW-0378">Hydrolase</keyword>
<dbReference type="Proteomes" id="UP000321408">
    <property type="component" value="Chromosome"/>
</dbReference>
<feature type="domain" description="Serine aminopeptidase S33" evidence="1">
    <location>
        <begin position="40"/>
        <end position="251"/>
    </location>
</feature>
<organism evidence="2 3">
    <name type="scientific">Promethearchaeum syntrophicum</name>
    <dbReference type="NCBI Taxonomy" id="2594042"/>
    <lineage>
        <taxon>Archaea</taxon>
        <taxon>Promethearchaeati</taxon>
        <taxon>Promethearchaeota</taxon>
        <taxon>Promethearchaeia</taxon>
        <taxon>Promethearchaeales</taxon>
        <taxon>Promethearchaeaceae</taxon>
        <taxon>Promethearchaeum</taxon>
    </lineage>
</organism>
<protein>
    <submittedName>
        <fullName evidence="2">Alpha/beta hydrolase</fullName>
    </submittedName>
</protein>
<evidence type="ECO:0000313" key="2">
    <source>
        <dbReference type="EMBL" id="QEE16531.1"/>
    </source>
</evidence>
<dbReference type="Gene3D" id="3.40.50.1820">
    <property type="entry name" value="alpha/beta hydrolase"/>
    <property type="match status" value="1"/>
</dbReference>
<dbReference type="InterPro" id="IPR012354">
    <property type="entry name" value="Esterase_lipase"/>
</dbReference>
<dbReference type="AlphaFoldDB" id="A0A5B9DBW9"/>
<evidence type="ECO:0000259" key="1">
    <source>
        <dbReference type="Pfam" id="PF12146"/>
    </source>
</evidence>
<evidence type="ECO:0000313" key="3">
    <source>
        <dbReference type="Proteomes" id="UP000321408"/>
    </source>
</evidence>
<gene>
    <name evidence="2" type="ORF">DSAG12_02361</name>
</gene>
<sequence length="271" mass="30472">MKNRFWMSAFDGKIGNNQETLLQYSNSFWLKNEKNRIENNSVVICLHGWTATTFESKPVGDAIFQSGIDSAGPLLPGHGFKDNQIAKKILSEIKYTDWISAVRHEINKAKKIYKKVFIYGQSMGGALALNAASEGCVDGCAVTAPAIKLPILVNFLSPLIGFMNIFRKKERNQKFFNEEYPFESFKSANELRKLAKNVQKNLSKIKCPILVCHSKNDTGINPIVTEIIKENVKGPIEIAWFNDSGHSMTLDVQGNEITKKISTFFMNLTKN</sequence>
<reference evidence="2 3" key="1">
    <citation type="journal article" date="2020" name="Nature">
        <title>Isolation of an archaeon at the prokaryote-eukaryote interface.</title>
        <authorList>
            <person name="Imachi H."/>
            <person name="Nobu M.K."/>
            <person name="Nakahara N."/>
            <person name="Morono Y."/>
            <person name="Ogawara M."/>
            <person name="Takaki Y."/>
            <person name="Takano Y."/>
            <person name="Uematsu K."/>
            <person name="Ikuta T."/>
            <person name="Ito M."/>
            <person name="Matsui Y."/>
            <person name="Miyazaki M."/>
            <person name="Murata K."/>
            <person name="Saito Y."/>
            <person name="Sakai S."/>
            <person name="Song C."/>
            <person name="Tasumi E."/>
            <person name="Yamanaka Y."/>
            <person name="Yamaguchi T."/>
            <person name="Kamagata Y."/>
            <person name="Tamaki H."/>
            <person name="Takai K."/>
        </authorList>
    </citation>
    <scope>NUCLEOTIDE SEQUENCE [LARGE SCALE GENOMIC DNA]</scope>
    <source>
        <strain evidence="2 3">MK-D1</strain>
    </source>
</reference>
<dbReference type="PIRSF" id="PIRSF017388">
    <property type="entry name" value="Esterase_lipase"/>
    <property type="match status" value="1"/>
</dbReference>